<reference evidence="1 2" key="1">
    <citation type="submission" date="2017-08" db="EMBL/GenBank/DDBJ databases">
        <title>Genome sequence of Streptomyces albireticuli NRRL B-1670.</title>
        <authorList>
            <person name="Graham D.E."/>
            <person name="Mahan K.M."/>
            <person name="Klingeman D.M."/>
            <person name="Hettich R.L."/>
            <person name="Parry R.J."/>
            <person name="Spain J.C."/>
        </authorList>
    </citation>
    <scope>NUCLEOTIDE SEQUENCE [LARGE SCALE GENOMIC DNA]</scope>
    <source>
        <strain evidence="1 2">NRRL B-1670</strain>
    </source>
</reference>
<gene>
    <name evidence="1" type="ORF">CK936_15870</name>
</gene>
<comment type="caution">
    <text evidence="1">The sequence shown here is derived from an EMBL/GenBank/DDBJ whole genome shotgun (WGS) entry which is preliminary data.</text>
</comment>
<sequence>MNRALKRRTGRYGTFSERTVHDLLTRTRSPRSRTQLALEEVFDRPIVDLGFTPTARHHQQHPEDPMKRRSFLVTAPIAAAATAGITPSRQGAPYRIGAADVERLELLHDQTIDDDDQAGGTEALERRSAALAEEALAMQQRGSASGRVRSRLYGVAASLTDSAMWAAIDGRRPGAAQAHLHHAVTLASLSGDQVVQIRVWGHAAALYRQMGRFTDSTAAAEAARAVSLCRSDAFYASMTRARLSLHQAHTADRSDVLRSLDQARKDLSRSDAGEHRSRWTQFYDAAEIELLATQAHTEMGRWQDAEAHAHHTLAFLRPSMVRNRALVLAYLAGAQLRQGEIQLAVGTAKTVPAVAVHGRVEHLLNGFTSRLISAHPSSSYTQEWTAYRKDVLSA</sequence>
<protein>
    <submittedName>
        <fullName evidence="1">Tat pathway signal protein</fullName>
    </submittedName>
</protein>
<evidence type="ECO:0000313" key="1">
    <source>
        <dbReference type="EMBL" id="PAU47985.1"/>
    </source>
</evidence>
<proteinExistence type="predicted"/>
<dbReference type="Proteomes" id="UP000218944">
    <property type="component" value="Unassembled WGS sequence"/>
</dbReference>
<accession>A0A2A2D8Z3</accession>
<keyword evidence="2" id="KW-1185">Reference proteome</keyword>
<evidence type="ECO:0000313" key="2">
    <source>
        <dbReference type="Proteomes" id="UP000218944"/>
    </source>
</evidence>
<dbReference type="EMBL" id="NSJV01000307">
    <property type="protein sequence ID" value="PAU47985.1"/>
    <property type="molecule type" value="Genomic_DNA"/>
</dbReference>
<organism evidence="1 2">
    <name type="scientific">Streptomyces albireticuli</name>
    <dbReference type="NCBI Taxonomy" id="1940"/>
    <lineage>
        <taxon>Bacteria</taxon>
        <taxon>Bacillati</taxon>
        <taxon>Actinomycetota</taxon>
        <taxon>Actinomycetes</taxon>
        <taxon>Kitasatosporales</taxon>
        <taxon>Streptomycetaceae</taxon>
        <taxon>Streptomyces</taxon>
    </lineage>
</organism>
<dbReference type="AlphaFoldDB" id="A0A2A2D8Z3"/>
<name>A0A2A2D8Z3_9ACTN</name>